<sequence>MRSINMRDYPRIEEILTNAFKENKSVNYMLRKKDESLISKLMSYSIFKGENSGYICMNEEETACVICVDLKKIDYDIRVF</sequence>
<dbReference type="Proteomes" id="UP000553459">
    <property type="component" value="Unassembled WGS sequence"/>
</dbReference>
<evidence type="ECO:0000313" key="2">
    <source>
        <dbReference type="Proteomes" id="UP000553459"/>
    </source>
</evidence>
<dbReference type="RefSeq" id="WP_166519196.1">
    <property type="nucleotide sequence ID" value="NZ_JAAABJ010000475.1"/>
</dbReference>
<protein>
    <recommendedName>
        <fullName evidence="3">GNAT family N-acetyltransferase</fullName>
    </recommendedName>
</protein>
<keyword evidence="2" id="KW-1185">Reference proteome</keyword>
<gene>
    <name evidence="1" type="ORF">GNY06_05765</name>
</gene>
<dbReference type="EMBL" id="JAAABJ010000475">
    <property type="protein sequence ID" value="NAW50899.1"/>
    <property type="molecule type" value="Genomic_DNA"/>
</dbReference>
<organism evidence="1 2">
    <name type="scientific">Elizabethkingia argenteiflava</name>
    <dbReference type="NCBI Taxonomy" id="2681556"/>
    <lineage>
        <taxon>Bacteria</taxon>
        <taxon>Pseudomonadati</taxon>
        <taxon>Bacteroidota</taxon>
        <taxon>Flavobacteriia</taxon>
        <taxon>Flavobacteriales</taxon>
        <taxon>Weeksellaceae</taxon>
        <taxon>Elizabethkingia</taxon>
    </lineage>
</organism>
<evidence type="ECO:0000313" key="1">
    <source>
        <dbReference type="EMBL" id="NAW50899.1"/>
    </source>
</evidence>
<reference evidence="1 2" key="1">
    <citation type="submission" date="2019-11" db="EMBL/GenBank/DDBJ databases">
        <title>Characterization of Elizabethkingia argenteiflava sp. nov., isolated from inner surface of Soybean Pods.</title>
        <authorList>
            <person name="Mo S."/>
        </authorList>
    </citation>
    <scope>NUCLEOTIDE SEQUENCE [LARGE SCALE GENOMIC DNA]</scope>
    <source>
        <strain evidence="1 2">YB22</strain>
    </source>
</reference>
<accession>A0A845PRK4</accession>
<proteinExistence type="predicted"/>
<comment type="caution">
    <text evidence="1">The sequence shown here is derived from an EMBL/GenBank/DDBJ whole genome shotgun (WGS) entry which is preliminary data.</text>
</comment>
<dbReference type="AlphaFoldDB" id="A0A845PRK4"/>
<evidence type="ECO:0008006" key="3">
    <source>
        <dbReference type="Google" id="ProtNLM"/>
    </source>
</evidence>
<name>A0A845PRK4_9FLAO</name>